<name>H8L6L5_FRAAD</name>
<evidence type="ECO:0000256" key="1">
    <source>
        <dbReference type="SAM" id="Phobius"/>
    </source>
</evidence>
<keyword evidence="1" id="KW-0812">Transmembrane</keyword>
<keyword evidence="1" id="KW-1133">Transmembrane helix</keyword>
<evidence type="ECO:0000313" key="2">
    <source>
        <dbReference type="EMBL" id="AFC86831.1"/>
    </source>
</evidence>
<proteinExistence type="predicted"/>
<dbReference type="RefSeq" id="WP_014403834.1">
    <property type="nucleotide sequence ID" value="NC_017033.1"/>
</dbReference>
<accession>H8L6L5</accession>
<sequence>MDWMKRCNSHYLAFFVFMVIESYLVSAIYTDIGRKDFSGIEQNIPLIIFGLLYFGIPRVRKKYLGLLLIGVLISEVSHLFIYVFSAMKLCFANYLHISIPVAEVRDLRGLNFTQLVIIEAVGGPVAFAIRAFISAPLWEELVRGVIYKVVTPFFGHFAGVVAALLPLVIMHYNNQFYDVFFSVCNGLSCLYGV</sequence>
<dbReference type="EMBL" id="CP003350">
    <property type="protein sequence ID" value="AFC86831.1"/>
    <property type="molecule type" value="Genomic_DNA"/>
</dbReference>
<feature type="transmembrane region" description="Helical" evidence="1">
    <location>
        <begin position="12"/>
        <end position="32"/>
    </location>
</feature>
<feature type="transmembrane region" description="Helical" evidence="1">
    <location>
        <begin position="63"/>
        <end position="84"/>
    </location>
</feature>
<dbReference type="Proteomes" id="UP000005234">
    <property type="component" value="Chromosome"/>
</dbReference>
<protein>
    <submittedName>
        <fullName evidence="2">Uncharacterized protein</fullName>
    </submittedName>
</protein>
<keyword evidence="1" id="KW-0472">Membrane</keyword>
<evidence type="ECO:0000313" key="3">
    <source>
        <dbReference type="Proteomes" id="UP000005234"/>
    </source>
</evidence>
<dbReference type="HOGENOM" id="CLU_1406942_0_0_6"/>
<organism evidence="2 3">
    <name type="scientific">Frateuria aurantia (strain ATCC 33424 / DSM 6220 / KCTC 2777 / LMG 1558 / NBRC 3245 / NCIMB 13370)</name>
    <name type="common">Acetobacter aurantius</name>
    <dbReference type="NCBI Taxonomy" id="767434"/>
    <lineage>
        <taxon>Bacteria</taxon>
        <taxon>Pseudomonadati</taxon>
        <taxon>Pseudomonadota</taxon>
        <taxon>Gammaproteobacteria</taxon>
        <taxon>Lysobacterales</taxon>
        <taxon>Rhodanobacteraceae</taxon>
        <taxon>Frateuria</taxon>
    </lineage>
</organism>
<gene>
    <name evidence="2" type="ordered locus">Fraau_2469</name>
</gene>
<dbReference type="AlphaFoldDB" id="H8L6L5"/>
<feature type="transmembrane region" description="Helical" evidence="1">
    <location>
        <begin position="145"/>
        <end position="169"/>
    </location>
</feature>
<feature type="transmembrane region" description="Helical" evidence="1">
    <location>
        <begin position="112"/>
        <end position="133"/>
    </location>
</feature>
<dbReference type="KEGG" id="fau:Fraau_2469"/>
<feature type="transmembrane region" description="Helical" evidence="1">
    <location>
        <begin position="38"/>
        <end position="56"/>
    </location>
</feature>
<reference evidence="2" key="1">
    <citation type="submission" date="2012-02" db="EMBL/GenBank/DDBJ databases">
        <title>The complete genome of Frateuria aurantia DSM 6220.</title>
        <authorList>
            <consortium name="US DOE Joint Genome Institute (JGI-PGF)"/>
            <person name="Lucas S."/>
            <person name="Copeland A."/>
            <person name="Lapidus A."/>
            <person name="Glavina del Rio T."/>
            <person name="Dalin E."/>
            <person name="Tice H."/>
            <person name="Bruce D."/>
            <person name="Goodwin L."/>
            <person name="Pitluck S."/>
            <person name="Peters L."/>
            <person name="Ovchinnikova G."/>
            <person name="Teshima H."/>
            <person name="Kyrpides N."/>
            <person name="Mavromatis K."/>
            <person name="Ivanova N."/>
            <person name="Brettin T."/>
            <person name="Detter J.C."/>
            <person name="Han C."/>
            <person name="Larimer F."/>
            <person name="Land M."/>
            <person name="Hauser L."/>
            <person name="Markowitz V."/>
            <person name="Cheng J.-F."/>
            <person name="Hugenholtz P."/>
            <person name="Woyke T."/>
            <person name="Wu D."/>
            <person name="Brambilla E."/>
            <person name="Klenk H.-P."/>
            <person name="Eisen J.A."/>
        </authorList>
    </citation>
    <scope>NUCLEOTIDE SEQUENCE</scope>
    <source>
        <strain evidence="2">DSM 6220</strain>
    </source>
</reference>
<keyword evidence="3" id="KW-1185">Reference proteome</keyword>